<evidence type="ECO:0000313" key="2">
    <source>
        <dbReference type="EMBL" id="QMW90200.1"/>
    </source>
</evidence>
<dbReference type="InterPro" id="IPR036388">
    <property type="entry name" value="WH-like_DNA-bd_sf"/>
</dbReference>
<dbReference type="SMART" id="SM00497">
    <property type="entry name" value="IENR1"/>
    <property type="match status" value="1"/>
</dbReference>
<dbReference type="GeneID" id="92943358"/>
<keyword evidence="2" id="KW-0255">Endonuclease</keyword>
<dbReference type="GO" id="GO:0016788">
    <property type="term" value="F:hydrolase activity, acting on ester bonds"/>
    <property type="evidence" value="ECO:0007669"/>
    <property type="project" value="InterPro"/>
</dbReference>
<reference evidence="2 3" key="1">
    <citation type="submission" date="2019-05" db="EMBL/GenBank/DDBJ databases">
        <authorList>
            <person name="Schori C."/>
            <person name="Ahrens C."/>
        </authorList>
    </citation>
    <scope>NUCLEOTIDE SEQUENCE [LARGE SCALE GENOMIC DNA]</scope>
    <source>
        <strain evidence="2 3">DSM 10702</strain>
    </source>
</reference>
<dbReference type="AlphaFoldDB" id="A0AAP9UDJ2"/>
<dbReference type="EMBL" id="CP040626">
    <property type="protein sequence ID" value="QMW90200.1"/>
    <property type="molecule type" value="Genomic_DNA"/>
</dbReference>
<evidence type="ECO:0000259" key="1">
    <source>
        <dbReference type="Pfam" id="PF07463"/>
    </source>
</evidence>
<proteinExistence type="predicted"/>
<dbReference type="RefSeq" id="WP_035761318.1">
    <property type="nucleotide sequence ID" value="NZ_AP019716.1"/>
</dbReference>
<gene>
    <name evidence="2" type="ORF">FF104_04325</name>
</gene>
<feature type="domain" description="NUMOD4" evidence="1">
    <location>
        <begin position="3"/>
        <end position="50"/>
    </location>
</feature>
<name>A0AAP9UDJ2_CLOBU</name>
<dbReference type="InterPro" id="IPR003647">
    <property type="entry name" value="Intron_nuc_1_rpt"/>
</dbReference>
<dbReference type="SUPFAM" id="SSF54060">
    <property type="entry name" value="His-Me finger endonucleases"/>
    <property type="match status" value="1"/>
</dbReference>
<accession>A0AAP9UDJ2</accession>
<dbReference type="Pfam" id="PF07463">
    <property type="entry name" value="NUMOD4"/>
    <property type="match status" value="1"/>
</dbReference>
<dbReference type="Proteomes" id="UP000515243">
    <property type="component" value="Chromosome 1"/>
</dbReference>
<keyword evidence="2" id="KW-0378">Hydrolase</keyword>
<protein>
    <submittedName>
        <fullName evidence="2">Endonuclease</fullName>
    </submittedName>
</protein>
<dbReference type="SUPFAM" id="SSF64496">
    <property type="entry name" value="DNA-binding domain of intron-encoded endonucleases"/>
    <property type="match status" value="1"/>
</dbReference>
<dbReference type="InterPro" id="IPR044925">
    <property type="entry name" value="His-Me_finger_sf"/>
</dbReference>
<dbReference type="GO" id="GO:0004519">
    <property type="term" value="F:endonuclease activity"/>
    <property type="evidence" value="ECO:0007669"/>
    <property type="project" value="UniProtKB-KW"/>
</dbReference>
<keyword evidence="2" id="KW-0540">Nuclease</keyword>
<dbReference type="InterPro" id="IPR010902">
    <property type="entry name" value="NUMOD4"/>
</dbReference>
<dbReference type="Gene3D" id="1.10.10.10">
    <property type="entry name" value="Winged helix-like DNA-binding domain superfamily/Winged helix DNA-binding domain"/>
    <property type="match status" value="1"/>
</dbReference>
<dbReference type="Gene3D" id="3.90.75.20">
    <property type="match status" value="1"/>
</dbReference>
<evidence type="ECO:0000313" key="3">
    <source>
        <dbReference type="Proteomes" id="UP000515243"/>
    </source>
</evidence>
<organism evidence="2 3">
    <name type="scientific">Clostridium butyricum</name>
    <dbReference type="NCBI Taxonomy" id="1492"/>
    <lineage>
        <taxon>Bacteria</taxon>
        <taxon>Bacillati</taxon>
        <taxon>Bacillota</taxon>
        <taxon>Clostridia</taxon>
        <taxon>Eubacteriales</taxon>
        <taxon>Clostridiaceae</taxon>
        <taxon>Clostridium</taxon>
    </lineage>
</organism>
<sequence>MEEIWRDIKGYESIYKISNLGKVLSIKRHGTKGGILKPANNGNGYLIVGLCKNKNEKTFKIHRLVAETFIPNPKGYKCVNHIKEFEKTNNCVSNLEWCTNKYNTNYGTCRERSENNHKKEVFQYDKNLNLIKKWNCIKDCEIENFDTSSITKCCKNKRKTHKGFIWKYHEIGGVKNERIK</sequence>